<protein>
    <submittedName>
        <fullName evidence="1">Uncharacterized protein</fullName>
    </submittedName>
</protein>
<dbReference type="RefSeq" id="WP_055146191.1">
    <property type="nucleotide sequence ID" value="NZ_JXSZ01000006.1"/>
</dbReference>
<reference evidence="1 2" key="1">
    <citation type="submission" date="2015-07" db="EMBL/GenBank/DDBJ databases">
        <title>The draft genome sequence of Leadbetterella sp. JN14-9.</title>
        <authorList>
            <person name="Liu Y."/>
            <person name="Du J."/>
            <person name="Shao Z."/>
        </authorList>
    </citation>
    <scope>NUCLEOTIDE SEQUENCE [LARGE SCALE GENOMIC DNA]</scope>
    <source>
        <strain evidence="1 2">JN14-9</strain>
    </source>
</reference>
<dbReference type="Proteomes" id="UP000050454">
    <property type="component" value="Unassembled WGS sequence"/>
</dbReference>
<comment type="caution">
    <text evidence="1">The sequence shown here is derived from an EMBL/GenBank/DDBJ whole genome shotgun (WGS) entry which is preliminary data.</text>
</comment>
<evidence type="ECO:0000313" key="2">
    <source>
        <dbReference type="Proteomes" id="UP000050454"/>
    </source>
</evidence>
<dbReference type="AlphaFoldDB" id="A0A0P7C5D4"/>
<keyword evidence="2" id="KW-1185">Reference proteome</keyword>
<accession>A0A0P7C5D4</accession>
<evidence type="ECO:0000313" key="1">
    <source>
        <dbReference type="EMBL" id="KPM48491.1"/>
    </source>
</evidence>
<name>A0A0P7C5D4_9BACT</name>
<organism evidence="1 2">
    <name type="scientific">Jiulongibacter sediminis</name>
    <dbReference type="NCBI Taxonomy" id="1605367"/>
    <lineage>
        <taxon>Bacteria</taxon>
        <taxon>Pseudomonadati</taxon>
        <taxon>Bacteroidota</taxon>
        <taxon>Cytophagia</taxon>
        <taxon>Cytophagales</taxon>
        <taxon>Leadbetterellaceae</taxon>
        <taxon>Jiulongibacter</taxon>
    </lineage>
</organism>
<sequence>MRLIIGVIILLFLIFYSLMNNRLVKTELKFEDVLLQKAYPVQNDQLREHGLVEIEVSPTISFQEKSWLTRSYGLPIRHDYIVLFEGQSLGYSIENLFSVATGEIVEWSLTSDNIFLGSMENVDLRTNSYPINKTNIKLVIVQTSDTLSVGESVLIQTPLLSL</sequence>
<proteinExistence type="predicted"/>
<gene>
    <name evidence="1" type="ORF">AFM12_07640</name>
</gene>
<dbReference type="EMBL" id="LGTQ01000006">
    <property type="protein sequence ID" value="KPM48491.1"/>
    <property type="molecule type" value="Genomic_DNA"/>
</dbReference>